<name>A0A1M5Q3C3_9ACTN</name>
<dbReference type="AlphaFoldDB" id="A0A1M5Q3C3"/>
<dbReference type="CDD" id="cd07377">
    <property type="entry name" value="WHTH_GntR"/>
    <property type="match status" value="1"/>
</dbReference>
<dbReference type="SMART" id="SM00345">
    <property type="entry name" value="HTH_GNTR"/>
    <property type="match status" value="1"/>
</dbReference>
<dbReference type="SUPFAM" id="SSF48008">
    <property type="entry name" value="GntR ligand-binding domain-like"/>
    <property type="match status" value="1"/>
</dbReference>
<dbReference type="PROSITE" id="PS50949">
    <property type="entry name" value="HTH_GNTR"/>
    <property type="match status" value="1"/>
</dbReference>
<dbReference type="InterPro" id="IPR000524">
    <property type="entry name" value="Tscrpt_reg_HTH_GntR"/>
</dbReference>
<evidence type="ECO:0000313" key="5">
    <source>
        <dbReference type="EMBL" id="SHH08380.1"/>
    </source>
</evidence>
<dbReference type="Pfam" id="PF00392">
    <property type="entry name" value="GntR"/>
    <property type="match status" value="1"/>
</dbReference>
<dbReference type="Gene3D" id="1.20.120.530">
    <property type="entry name" value="GntR ligand-binding domain-like"/>
    <property type="match status" value="1"/>
</dbReference>
<dbReference type="InterPro" id="IPR008920">
    <property type="entry name" value="TF_FadR/GntR_C"/>
</dbReference>
<dbReference type="PANTHER" id="PTHR43537:SF5">
    <property type="entry name" value="UXU OPERON TRANSCRIPTIONAL REGULATOR"/>
    <property type="match status" value="1"/>
</dbReference>
<dbReference type="PANTHER" id="PTHR43537">
    <property type="entry name" value="TRANSCRIPTIONAL REGULATOR, GNTR FAMILY"/>
    <property type="match status" value="1"/>
</dbReference>
<organism evidence="5 6">
    <name type="scientific">Jatrophihabitans endophyticus</name>
    <dbReference type="NCBI Taxonomy" id="1206085"/>
    <lineage>
        <taxon>Bacteria</taxon>
        <taxon>Bacillati</taxon>
        <taxon>Actinomycetota</taxon>
        <taxon>Actinomycetes</taxon>
        <taxon>Jatrophihabitantales</taxon>
        <taxon>Jatrophihabitantaceae</taxon>
        <taxon>Jatrophihabitans</taxon>
    </lineage>
</organism>
<evidence type="ECO:0000259" key="4">
    <source>
        <dbReference type="PROSITE" id="PS50949"/>
    </source>
</evidence>
<gene>
    <name evidence="5" type="ORF">SAMN05443575_3277</name>
</gene>
<reference evidence="5 6" key="1">
    <citation type="submission" date="2016-11" db="EMBL/GenBank/DDBJ databases">
        <authorList>
            <person name="Jaros S."/>
            <person name="Januszkiewicz K."/>
            <person name="Wedrychowicz H."/>
        </authorList>
    </citation>
    <scope>NUCLEOTIDE SEQUENCE [LARGE SCALE GENOMIC DNA]</scope>
    <source>
        <strain evidence="5 6">DSM 45627</strain>
    </source>
</reference>
<dbReference type="PRINTS" id="PR00035">
    <property type="entry name" value="HTHGNTR"/>
</dbReference>
<dbReference type="SUPFAM" id="SSF46785">
    <property type="entry name" value="Winged helix' DNA-binding domain"/>
    <property type="match status" value="1"/>
</dbReference>
<keyword evidence="1" id="KW-0805">Transcription regulation</keyword>
<dbReference type="Pfam" id="PF07729">
    <property type="entry name" value="FCD"/>
    <property type="match status" value="1"/>
</dbReference>
<dbReference type="EMBL" id="FQVU01000004">
    <property type="protein sequence ID" value="SHH08380.1"/>
    <property type="molecule type" value="Genomic_DNA"/>
</dbReference>
<dbReference type="Gene3D" id="1.10.10.10">
    <property type="entry name" value="Winged helix-like DNA-binding domain superfamily/Winged helix DNA-binding domain"/>
    <property type="match status" value="1"/>
</dbReference>
<dbReference type="GO" id="GO:0003677">
    <property type="term" value="F:DNA binding"/>
    <property type="evidence" value="ECO:0007669"/>
    <property type="project" value="UniProtKB-KW"/>
</dbReference>
<dbReference type="GO" id="GO:0003700">
    <property type="term" value="F:DNA-binding transcription factor activity"/>
    <property type="evidence" value="ECO:0007669"/>
    <property type="project" value="InterPro"/>
</dbReference>
<keyword evidence="6" id="KW-1185">Reference proteome</keyword>
<dbReference type="Proteomes" id="UP000186132">
    <property type="component" value="Unassembled WGS sequence"/>
</dbReference>
<dbReference type="STRING" id="1206085.SAMN05443575_3277"/>
<evidence type="ECO:0000256" key="2">
    <source>
        <dbReference type="ARBA" id="ARBA00023125"/>
    </source>
</evidence>
<sequence>MDEPPVDWQPVHRQRSHEQVLAQIEQRIVLGQLRPGDRLPPERQLAEVLGVSRSAVREALRVLESMGVLDASPGSGPGAGSRIVGGGGPALSTLLRLQVGLSAFSQREVMEVRVQLERWAVREAAGRVTDADVDRLHRLIERMRDEHIDADRFNSLDSELHVAIAEVSGNSLLAALMRGIRDAVHAAMIVVFAGLEDVMAVRTALCDEHAAIVAAVAEGRGEDAATLVQAHIESFYRTATTRRPG</sequence>
<keyword evidence="3" id="KW-0804">Transcription</keyword>
<dbReference type="InterPro" id="IPR036390">
    <property type="entry name" value="WH_DNA-bd_sf"/>
</dbReference>
<accession>A0A1M5Q3C3</accession>
<proteinExistence type="predicted"/>
<evidence type="ECO:0000256" key="1">
    <source>
        <dbReference type="ARBA" id="ARBA00023015"/>
    </source>
</evidence>
<feature type="domain" description="HTH gntR-type" evidence="4">
    <location>
        <begin position="14"/>
        <end position="82"/>
    </location>
</feature>
<dbReference type="InterPro" id="IPR036388">
    <property type="entry name" value="WH-like_DNA-bd_sf"/>
</dbReference>
<evidence type="ECO:0000313" key="6">
    <source>
        <dbReference type="Proteomes" id="UP000186132"/>
    </source>
</evidence>
<dbReference type="SMART" id="SM00895">
    <property type="entry name" value="FCD"/>
    <property type="match status" value="1"/>
</dbReference>
<keyword evidence="2" id="KW-0238">DNA-binding</keyword>
<dbReference type="InterPro" id="IPR011711">
    <property type="entry name" value="GntR_C"/>
</dbReference>
<evidence type="ECO:0000256" key="3">
    <source>
        <dbReference type="ARBA" id="ARBA00023163"/>
    </source>
</evidence>
<dbReference type="RefSeq" id="WP_073391465.1">
    <property type="nucleotide sequence ID" value="NZ_FQVU01000004.1"/>
</dbReference>
<dbReference type="OrthoDB" id="3523737at2"/>
<protein>
    <submittedName>
        <fullName evidence="5">Transcriptional regulator, GntR family</fullName>
    </submittedName>
</protein>